<dbReference type="SUPFAM" id="SSF56784">
    <property type="entry name" value="HAD-like"/>
    <property type="match status" value="1"/>
</dbReference>
<dbReference type="InterPro" id="IPR023214">
    <property type="entry name" value="HAD_sf"/>
</dbReference>
<accession>X0W4F2</accession>
<name>X0W4F2_9ZZZZ</name>
<sequence>MGKLDAVIFDLDGTLVRYHGVDFESSWGAIAIAAGVADRSQQLLRQYFPRKEAYAEWVSEEAKLLAGIPVSQIAEQIFPPPYAQGVLQAVGELRGRYTMGILSSGVDLVANRVARDLNLNFAWANRLAVTDGCFTGMSETVVDLWS</sequence>
<proteinExistence type="predicted"/>
<dbReference type="EMBL" id="BARS01029705">
    <property type="protein sequence ID" value="GAG07586.1"/>
    <property type="molecule type" value="Genomic_DNA"/>
</dbReference>
<feature type="non-terminal residue" evidence="1">
    <location>
        <position position="146"/>
    </location>
</feature>
<organism evidence="1">
    <name type="scientific">marine sediment metagenome</name>
    <dbReference type="NCBI Taxonomy" id="412755"/>
    <lineage>
        <taxon>unclassified sequences</taxon>
        <taxon>metagenomes</taxon>
        <taxon>ecological metagenomes</taxon>
    </lineage>
</organism>
<evidence type="ECO:0000313" key="1">
    <source>
        <dbReference type="EMBL" id="GAG07586.1"/>
    </source>
</evidence>
<dbReference type="AlphaFoldDB" id="X0W4F2"/>
<gene>
    <name evidence="1" type="ORF">S01H1_46393</name>
</gene>
<protein>
    <recommendedName>
        <fullName evidence="2">HAD family hydrolase</fullName>
    </recommendedName>
</protein>
<reference evidence="1" key="1">
    <citation type="journal article" date="2014" name="Front. Microbiol.">
        <title>High frequency of phylogenetically diverse reductive dehalogenase-homologous genes in deep subseafloor sedimentary metagenomes.</title>
        <authorList>
            <person name="Kawai M."/>
            <person name="Futagami T."/>
            <person name="Toyoda A."/>
            <person name="Takaki Y."/>
            <person name="Nishi S."/>
            <person name="Hori S."/>
            <person name="Arai W."/>
            <person name="Tsubouchi T."/>
            <person name="Morono Y."/>
            <person name="Uchiyama I."/>
            <person name="Ito T."/>
            <person name="Fujiyama A."/>
            <person name="Inagaki F."/>
            <person name="Takami H."/>
        </authorList>
    </citation>
    <scope>NUCLEOTIDE SEQUENCE</scope>
    <source>
        <strain evidence="1">Expedition CK06-06</strain>
    </source>
</reference>
<evidence type="ECO:0008006" key="2">
    <source>
        <dbReference type="Google" id="ProtNLM"/>
    </source>
</evidence>
<dbReference type="InterPro" id="IPR036412">
    <property type="entry name" value="HAD-like_sf"/>
</dbReference>
<dbReference type="Gene3D" id="3.40.50.1000">
    <property type="entry name" value="HAD superfamily/HAD-like"/>
    <property type="match status" value="1"/>
</dbReference>
<comment type="caution">
    <text evidence="1">The sequence shown here is derived from an EMBL/GenBank/DDBJ whole genome shotgun (WGS) entry which is preliminary data.</text>
</comment>